<dbReference type="InterPro" id="IPR035906">
    <property type="entry name" value="MetI-like_sf"/>
</dbReference>
<keyword evidence="3 9" id="KW-0813">Transport</keyword>
<evidence type="ECO:0000256" key="6">
    <source>
        <dbReference type="ARBA" id="ARBA00022692"/>
    </source>
</evidence>
<organism evidence="11 12">
    <name type="scientific">Methermicoccus shengliensis</name>
    <dbReference type="NCBI Taxonomy" id="660064"/>
    <lineage>
        <taxon>Archaea</taxon>
        <taxon>Methanobacteriati</taxon>
        <taxon>Methanobacteriota</taxon>
        <taxon>Stenosarchaea group</taxon>
        <taxon>Methanomicrobia</taxon>
        <taxon>Methanosarcinales</taxon>
        <taxon>Methermicoccaceae</taxon>
        <taxon>Methermicoccus</taxon>
    </lineage>
</organism>
<dbReference type="GO" id="GO:0015098">
    <property type="term" value="F:molybdate ion transmembrane transporter activity"/>
    <property type="evidence" value="ECO:0007669"/>
    <property type="project" value="InterPro"/>
</dbReference>
<gene>
    <name evidence="11" type="primary">modB</name>
    <name evidence="11" type="ORF">HA299_02400</name>
</gene>
<evidence type="ECO:0000256" key="1">
    <source>
        <dbReference type="ARBA" id="ARBA00004651"/>
    </source>
</evidence>
<dbReference type="GO" id="GO:0005886">
    <property type="term" value="C:plasma membrane"/>
    <property type="evidence" value="ECO:0007669"/>
    <property type="project" value="UniProtKB-SubCell"/>
</dbReference>
<dbReference type="InterPro" id="IPR006469">
    <property type="entry name" value="NifC_ABC_porter"/>
</dbReference>
<comment type="caution">
    <text evidence="11">The sequence shown here is derived from an EMBL/GenBank/DDBJ whole genome shotgun (WGS) entry which is preliminary data.</text>
</comment>
<keyword evidence="4" id="KW-1003">Cell membrane</keyword>
<proteinExistence type="inferred from homology"/>
<dbReference type="NCBIfam" id="TIGR02141">
    <property type="entry name" value="modB_ABC"/>
    <property type="match status" value="1"/>
</dbReference>
<evidence type="ECO:0000313" key="11">
    <source>
        <dbReference type="EMBL" id="HIH69463.1"/>
    </source>
</evidence>
<dbReference type="InterPro" id="IPR000515">
    <property type="entry name" value="MetI-like"/>
</dbReference>
<dbReference type="PANTHER" id="PTHR30183:SF3">
    <property type="entry name" value="MOLYBDENUM TRANSPORT SYSTEM PERMEASE PROTEIN MODB"/>
    <property type="match status" value="1"/>
</dbReference>
<feature type="domain" description="ABC transmembrane type-1" evidence="10">
    <location>
        <begin position="41"/>
        <end position="241"/>
    </location>
</feature>
<evidence type="ECO:0000256" key="3">
    <source>
        <dbReference type="ARBA" id="ARBA00022448"/>
    </source>
</evidence>
<sequence length="254" mass="27100">MWVVLCLVAMYFALPLLSVVLKVSMEGFLTSLLSPVVLSSLRLSLLTSTTSLGLSMLFGTPVAYMLARREFVGKRVLETLLDLPLVIPPVVAGIALLMAFGRMGVLGSYLHAHGVSIAFTTVAVVMAQTFVAAPFYIKSAKAGFSGVDRRLEQAARTLGAGQVHTFFSITLPLSLPSVLTGALMTWARALGEFGATIMFAGNFMGRTQTMPLAIYSSLQSSLDSALTLSVILMALSFSILMTVRIAARRVEAIA</sequence>
<dbReference type="SUPFAM" id="SSF161098">
    <property type="entry name" value="MetI-like"/>
    <property type="match status" value="1"/>
</dbReference>
<dbReference type="NCBIfam" id="TIGR01581">
    <property type="entry name" value="Mo_ABC_porter"/>
    <property type="match status" value="1"/>
</dbReference>
<comment type="similarity">
    <text evidence="2 9">Belongs to the binding-protein-dependent transport system permease family.</text>
</comment>
<comment type="subcellular location">
    <subcellularLocation>
        <location evidence="1 9">Cell membrane</location>
        <topology evidence="1 9">Multi-pass membrane protein</topology>
    </subcellularLocation>
</comment>
<evidence type="ECO:0000256" key="2">
    <source>
        <dbReference type="ARBA" id="ARBA00009306"/>
    </source>
</evidence>
<protein>
    <submittedName>
        <fullName evidence="11">Molybdate ABC transporter permease subunit</fullName>
    </submittedName>
</protein>
<dbReference type="CDD" id="cd06261">
    <property type="entry name" value="TM_PBP2"/>
    <property type="match status" value="1"/>
</dbReference>
<evidence type="ECO:0000256" key="4">
    <source>
        <dbReference type="ARBA" id="ARBA00022475"/>
    </source>
</evidence>
<reference evidence="11" key="1">
    <citation type="journal article" date="2020" name="bioRxiv">
        <title>A rank-normalized archaeal taxonomy based on genome phylogeny resolves widespread incomplete and uneven classifications.</title>
        <authorList>
            <person name="Rinke C."/>
            <person name="Chuvochina M."/>
            <person name="Mussig A.J."/>
            <person name="Chaumeil P.-A."/>
            <person name="Waite D.W."/>
            <person name="Whitman W.B."/>
            <person name="Parks D.H."/>
            <person name="Hugenholtz P."/>
        </authorList>
    </citation>
    <scope>NUCLEOTIDE SEQUENCE</scope>
    <source>
        <strain evidence="11">UBA12518</strain>
    </source>
</reference>
<evidence type="ECO:0000259" key="10">
    <source>
        <dbReference type="PROSITE" id="PS50928"/>
    </source>
</evidence>
<evidence type="ECO:0000256" key="9">
    <source>
        <dbReference type="RuleBase" id="RU363032"/>
    </source>
</evidence>
<feature type="transmembrane region" description="Helical" evidence="9">
    <location>
        <begin position="42"/>
        <end position="67"/>
    </location>
</feature>
<dbReference type="EMBL" id="DUIH01000009">
    <property type="protein sequence ID" value="HIH69463.1"/>
    <property type="molecule type" value="Genomic_DNA"/>
</dbReference>
<dbReference type="Gene3D" id="1.10.3720.10">
    <property type="entry name" value="MetI-like"/>
    <property type="match status" value="1"/>
</dbReference>
<dbReference type="Pfam" id="PF00528">
    <property type="entry name" value="BPD_transp_1"/>
    <property type="match status" value="1"/>
</dbReference>
<keyword evidence="5" id="KW-0500">Molybdenum</keyword>
<feature type="transmembrane region" description="Helical" evidence="9">
    <location>
        <begin position="79"/>
        <end position="100"/>
    </location>
</feature>
<feature type="transmembrane region" description="Helical" evidence="9">
    <location>
        <begin position="158"/>
        <end position="179"/>
    </location>
</feature>
<dbReference type="PANTHER" id="PTHR30183">
    <property type="entry name" value="MOLYBDENUM TRANSPORT SYSTEM PERMEASE PROTEIN MODB"/>
    <property type="match status" value="1"/>
</dbReference>
<keyword evidence="7 9" id="KW-1133">Transmembrane helix</keyword>
<dbReference type="PROSITE" id="PS50928">
    <property type="entry name" value="ABC_TM1"/>
    <property type="match status" value="1"/>
</dbReference>
<evidence type="ECO:0000313" key="12">
    <source>
        <dbReference type="Proteomes" id="UP000600363"/>
    </source>
</evidence>
<dbReference type="Proteomes" id="UP000600363">
    <property type="component" value="Unassembled WGS sequence"/>
</dbReference>
<dbReference type="AlphaFoldDB" id="A0A832RSF7"/>
<evidence type="ECO:0000256" key="5">
    <source>
        <dbReference type="ARBA" id="ARBA00022505"/>
    </source>
</evidence>
<dbReference type="InterPro" id="IPR011867">
    <property type="entry name" value="ModB_ABC"/>
</dbReference>
<keyword evidence="6 9" id="KW-0812">Transmembrane</keyword>
<feature type="transmembrane region" description="Helical" evidence="9">
    <location>
        <begin position="112"/>
        <end position="137"/>
    </location>
</feature>
<feature type="transmembrane region" description="Helical" evidence="9">
    <location>
        <begin position="225"/>
        <end position="247"/>
    </location>
</feature>
<name>A0A832RSF7_9EURY</name>
<evidence type="ECO:0000256" key="7">
    <source>
        <dbReference type="ARBA" id="ARBA00022989"/>
    </source>
</evidence>
<accession>A0A832RSF7</accession>
<keyword evidence="8 9" id="KW-0472">Membrane</keyword>
<evidence type="ECO:0000256" key="8">
    <source>
        <dbReference type="ARBA" id="ARBA00023136"/>
    </source>
</evidence>